<name>A0A6A4HY13_9AGAR</name>
<dbReference type="InterPro" id="IPR003105">
    <property type="entry name" value="SRA_YDG"/>
</dbReference>
<feature type="region of interest" description="Disordered" evidence="3">
    <location>
        <begin position="169"/>
        <end position="293"/>
    </location>
</feature>
<organism evidence="5 6">
    <name type="scientific">Gymnopus androsaceus JB14</name>
    <dbReference type="NCBI Taxonomy" id="1447944"/>
    <lineage>
        <taxon>Eukaryota</taxon>
        <taxon>Fungi</taxon>
        <taxon>Dikarya</taxon>
        <taxon>Basidiomycota</taxon>
        <taxon>Agaricomycotina</taxon>
        <taxon>Agaricomycetes</taxon>
        <taxon>Agaricomycetidae</taxon>
        <taxon>Agaricales</taxon>
        <taxon>Marasmiineae</taxon>
        <taxon>Omphalotaceae</taxon>
        <taxon>Gymnopus</taxon>
    </lineage>
</organism>
<gene>
    <name evidence="5" type="ORF">BT96DRAFT_602631</name>
</gene>
<dbReference type="InterPro" id="IPR015947">
    <property type="entry name" value="PUA-like_sf"/>
</dbReference>
<sequence>MPDPRNIFKSRYKKQTRTYSYGKVPGIEVGTILKSRKECSDLGLHGPTQAGIHGNAVHGAYSVVLSGGYEDDEDNGESFWYTGEGGRKDGGGPQVEDQSWKNKNNKSLKNSCGLDKQLIRVIRGHTLQSPYAPSHGYRYDGLYRVTQAKQVRGKSGYLLCKFFFQRKPNQPPLPEPTSITRSEKLKQNIPSHYSASSSDSEDEAPTMVIESTSKRTDTPDSQSTRVHTPLASTSKTRIPETEFIEVEDSADDDNLFSGADSEKESEQEEQEASDEVPSSSHQPPSPSLVALGKRKRFLTPISISSDEEDFPLKPPKRKKRGVVLLVLRENHPLVPGGHFLCLLYQ</sequence>
<dbReference type="InterPro" id="IPR045134">
    <property type="entry name" value="UHRF1/2-like"/>
</dbReference>
<dbReference type="EMBL" id="ML769445">
    <property type="protein sequence ID" value="KAE9401455.1"/>
    <property type="molecule type" value="Genomic_DNA"/>
</dbReference>
<dbReference type="Gene3D" id="2.30.280.10">
    <property type="entry name" value="SRA-YDG"/>
    <property type="match status" value="1"/>
</dbReference>
<dbReference type="GO" id="GO:0061630">
    <property type="term" value="F:ubiquitin protein ligase activity"/>
    <property type="evidence" value="ECO:0007669"/>
    <property type="project" value="TreeGrafter"/>
</dbReference>
<evidence type="ECO:0000256" key="1">
    <source>
        <dbReference type="ARBA" id="ARBA00023242"/>
    </source>
</evidence>
<dbReference type="OrthoDB" id="2270193at2759"/>
<keyword evidence="6" id="KW-1185">Reference proteome</keyword>
<dbReference type="PANTHER" id="PTHR14140">
    <property type="entry name" value="E3 UBIQUITIN-PROTEIN LIGASE UHRF-RELATED"/>
    <property type="match status" value="1"/>
</dbReference>
<feature type="region of interest" description="Disordered" evidence="3">
    <location>
        <begin position="76"/>
        <end position="107"/>
    </location>
</feature>
<evidence type="ECO:0000256" key="2">
    <source>
        <dbReference type="PROSITE-ProRule" id="PRU00358"/>
    </source>
</evidence>
<protein>
    <recommendedName>
        <fullName evidence="4">YDG domain-containing protein</fullName>
    </recommendedName>
</protein>
<feature type="domain" description="YDG" evidence="4">
    <location>
        <begin position="22"/>
        <end position="166"/>
    </location>
</feature>
<evidence type="ECO:0000256" key="3">
    <source>
        <dbReference type="SAM" id="MobiDB-lite"/>
    </source>
</evidence>
<comment type="subcellular location">
    <subcellularLocation>
        <location evidence="2">Nucleus</location>
    </subcellularLocation>
</comment>
<dbReference type="PANTHER" id="PTHR14140:SF27">
    <property type="entry name" value="OS04G0289800 PROTEIN"/>
    <property type="match status" value="1"/>
</dbReference>
<dbReference type="GO" id="GO:0005634">
    <property type="term" value="C:nucleus"/>
    <property type="evidence" value="ECO:0007669"/>
    <property type="project" value="UniProtKB-SubCell"/>
</dbReference>
<evidence type="ECO:0000259" key="4">
    <source>
        <dbReference type="PROSITE" id="PS51015"/>
    </source>
</evidence>
<feature type="compositionally biased region" description="Polar residues" evidence="3">
    <location>
        <begin position="219"/>
        <end position="236"/>
    </location>
</feature>
<dbReference type="PROSITE" id="PS51015">
    <property type="entry name" value="YDG"/>
    <property type="match status" value="1"/>
</dbReference>
<dbReference type="InterPro" id="IPR036987">
    <property type="entry name" value="SRA-YDG_sf"/>
</dbReference>
<dbReference type="SUPFAM" id="SSF88697">
    <property type="entry name" value="PUA domain-like"/>
    <property type="match status" value="1"/>
</dbReference>
<dbReference type="AlphaFoldDB" id="A0A6A4HY13"/>
<reference evidence="5" key="1">
    <citation type="journal article" date="2019" name="Environ. Microbiol.">
        <title>Fungal ecological strategies reflected in gene transcription - a case study of two litter decomposers.</title>
        <authorList>
            <person name="Barbi F."/>
            <person name="Kohler A."/>
            <person name="Barry K."/>
            <person name="Baskaran P."/>
            <person name="Daum C."/>
            <person name="Fauchery L."/>
            <person name="Ihrmark K."/>
            <person name="Kuo A."/>
            <person name="LaButti K."/>
            <person name="Lipzen A."/>
            <person name="Morin E."/>
            <person name="Grigoriev I.V."/>
            <person name="Henrissat B."/>
            <person name="Lindahl B."/>
            <person name="Martin F."/>
        </authorList>
    </citation>
    <scope>NUCLEOTIDE SEQUENCE</scope>
    <source>
        <strain evidence="5">JB14</strain>
    </source>
</reference>
<feature type="compositionally biased region" description="Acidic residues" evidence="3">
    <location>
        <begin position="263"/>
        <end position="274"/>
    </location>
</feature>
<evidence type="ECO:0000313" key="6">
    <source>
        <dbReference type="Proteomes" id="UP000799118"/>
    </source>
</evidence>
<dbReference type="SMART" id="SM00466">
    <property type="entry name" value="SRA"/>
    <property type="match status" value="1"/>
</dbReference>
<proteinExistence type="predicted"/>
<keyword evidence="1 2" id="KW-0539">Nucleus</keyword>
<dbReference type="Pfam" id="PF02182">
    <property type="entry name" value="SAD_SRA"/>
    <property type="match status" value="1"/>
</dbReference>
<feature type="compositionally biased region" description="Acidic residues" evidence="3">
    <location>
        <begin position="242"/>
        <end position="254"/>
    </location>
</feature>
<evidence type="ECO:0000313" key="5">
    <source>
        <dbReference type="EMBL" id="KAE9401455.1"/>
    </source>
</evidence>
<dbReference type="GO" id="GO:0016567">
    <property type="term" value="P:protein ubiquitination"/>
    <property type="evidence" value="ECO:0007669"/>
    <property type="project" value="TreeGrafter"/>
</dbReference>
<accession>A0A6A4HY13</accession>
<dbReference type="Proteomes" id="UP000799118">
    <property type="component" value="Unassembled WGS sequence"/>
</dbReference>
<dbReference type="GO" id="GO:0044027">
    <property type="term" value="P:negative regulation of gene expression via chromosomal CpG island methylation"/>
    <property type="evidence" value="ECO:0007669"/>
    <property type="project" value="TreeGrafter"/>
</dbReference>